<evidence type="ECO:0000313" key="2">
    <source>
        <dbReference type="EMBL" id="SEC94696.1"/>
    </source>
</evidence>
<feature type="domain" description="Cyclodeaminase/cyclohydrolase" evidence="1">
    <location>
        <begin position="5"/>
        <end position="181"/>
    </location>
</feature>
<sequence length="206" mass="21037">MQQETISSFLDSLAARVPAPGGGATAALHVGQAAALVAMVARYTTGDRYAEHSALVERVCTSADALRGKALQFAEDDMAAFTSVIDAYKLPKGTDEENAARSAAIEGALVNAARVPVEVIDAAAAVVTLAEELGPVANRNVVSDVAAATEAARAAATTARVNVEINLPGITDPAIRQSLIDSAAGVDALADRADAVTAQVRKQLNS</sequence>
<dbReference type="InterPro" id="IPR036178">
    <property type="entry name" value="Formintransfe-cycloase-like_sf"/>
</dbReference>
<dbReference type="EMBL" id="FNSV01000005">
    <property type="protein sequence ID" value="SEC94696.1"/>
    <property type="molecule type" value="Genomic_DNA"/>
</dbReference>
<name>A0A1H4WN12_9NOCA</name>
<organism evidence="2 3">
    <name type="scientific">Rhodococcus koreensis</name>
    <dbReference type="NCBI Taxonomy" id="99653"/>
    <lineage>
        <taxon>Bacteria</taxon>
        <taxon>Bacillati</taxon>
        <taxon>Actinomycetota</taxon>
        <taxon>Actinomycetes</taxon>
        <taxon>Mycobacteriales</taxon>
        <taxon>Nocardiaceae</taxon>
        <taxon>Rhodococcus</taxon>
    </lineage>
</organism>
<reference evidence="3" key="1">
    <citation type="submission" date="2016-10" db="EMBL/GenBank/DDBJ databases">
        <authorList>
            <person name="Varghese N."/>
            <person name="Submissions S."/>
        </authorList>
    </citation>
    <scope>NUCLEOTIDE SEQUENCE [LARGE SCALE GENOMIC DNA]</scope>
    <source>
        <strain evidence="3">DSM 44498</strain>
    </source>
</reference>
<keyword evidence="3" id="KW-1185">Reference proteome</keyword>
<gene>
    <name evidence="2" type="ORF">SAMN04490239_6099</name>
</gene>
<evidence type="ECO:0000313" key="3">
    <source>
        <dbReference type="Proteomes" id="UP000183561"/>
    </source>
</evidence>
<accession>A0A1H4WN12</accession>
<dbReference type="InterPro" id="IPR007044">
    <property type="entry name" value="Cyclodeamin/CycHdrlase"/>
</dbReference>
<protein>
    <submittedName>
        <fullName evidence="2">Formiminotetrahydrofolate cyclodeaminase</fullName>
    </submittedName>
</protein>
<proteinExistence type="predicted"/>
<dbReference type="OrthoDB" id="5192822at2"/>
<dbReference type="SUPFAM" id="SSF101262">
    <property type="entry name" value="Methenyltetrahydrofolate cyclohydrolase-like"/>
    <property type="match status" value="1"/>
</dbReference>
<dbReference type="Pfam" id="PF04961">
    <property type="entry name" value="FTCD_C"/>
    <property type="match status" value="1"/>
</dbReference>
<dbReference type="Gene3D" id="1.20.120.680">
    <property type="entry name" value="Formiminotetrahydrofolate cyclodeaminase monomer, up-and-down helical bundle"/>
    <property type="match status" value="1"/>
</dbReference>
<evidence type="ECO:0000259" key="1">
    <source>
        <dbReference type="Pfam" id="PF04961"/>
    </source>
</evidence>
<dbReference type="Proteomes" id="UP000183561">
    <property type="component" value="Unassembled WGS sequence"/>
</dbReference>
<dbReference type="AlphaFoldDB" id="A0A1H4WN12"/>
<dbReference type="GO" id="GO:0003824">
    <property type="term" value="F:catalytic activity"/>
    <property type="evidence" value="ECO:0007669"/>
    <property type="project" value="InterPro"/>
</dbReference>
<dbReference type="RefSeq" id="WP_072951710.1">
    <property type="nucleotide sequence ID" value="NZ_CP070609.1"/>
</dbReference>